<dbReference type="Proteomes" id="UP001499978">
    <property type="component" value="Unassembled WGS sequence"/>
</dbReference>
<protein>
    <recommendedName>
        <fullName evidence="3">Helix-turn-helix domain-containing protein</fullName>
    </recommendedName>
</protein>
<comment type="caution">
    <text evidence="1">The sequence shown here is derived from an EMBL/GenBank/DDBJ whole genome shotgun (WGS) entry which is preliminary data.</text>
</comment>
<gene>
    <name evidence="1" type="ORF">GCM10010201_28970</name>
</gene>
<dbReference type="EMBL" id="BAAARY010000014">
    <property type="protein sequence ID" value="GAA2528211.1"/>
    <property type="molecule type" value="Genomic_DNA"/>
</dbReference>
<evidence type="ECO:0008006" key="3">
    <source>
        <dbReference type="Google" id="ProtNLM"/>
    </source>
</evidence>
<evidence type="ECO:0000313" key="2">
    <source>
        <dbReference type="Proteomes" id="UP001499978"/>
    </source>
</evidence>
<accession>A0ABN3NNF4</accession>
<reference evidence="1 2" key="1">
    <citation type="journal article" date="2019" name="Int. J. Syst. Evol. Microbiol.">
        <title>The Global Catalogue of Microorganisms (GCM) 10K type strain sequencing project: providing services to taxonomists for standard genome sequencing and annotation.</title>
        <authorList>
            <consortium name="The Broad Institute Genomics Platform"/>
            <consortium name="The Broad Institute Genome Sequencing Center for Infectious Disease"/>
            <person name="Wu L."/>
            <person name="Ma J."/>
        </authorList>
    </citation>
    <scope>NUCLEOTIDE SEQUENCE [LARGE SCALE GENOMIC DNA]</scope>
    <source>
        <strain evidence="1 2">JCM 3367</strain>
    </source>
</reference>
<keyword evidence="2" id="KW-1185">Reference proteome</keyword>
<evidence type="ECO:0000313" key="1">
    <source>
        <dbReference type="EMBL" id="GAA2528211.1"/>
    </source>
</evidence>
<proteinExistence type="predicted"/>
<dbReference type="RefSeq" id="WP_344173321.1">
    <property type="nucleotide sequence ID" value="NZ_BAAARY010000014.1"/>
</dbReference>
<organism evidence="1 2">
    <name type="scientific">Pilimelia columellifera subsp. columellifera</name>
    <dbReference type="NCBI Taxonomy" id="706583"/>
    <lineage>
        <taxon>Bacteria</taxon>
        <taxon>Bacillati</taxon>
        <taxon>Actinomycetota</taxon>
        <taxon>Actinomycetes</taxon>
        <taxon>Micromonosporales</taxon>
        <taxon>Micromonosporaceae</taxon>
        <taxon>Pilimelia</taxon>
    </lineage>
</organism>
<name>A0ABN3NNF4_9ACTN</name>
<sequence>MRQALRSERAEALIGAGESVERASHVVGFGDARMLRRLRARGAG</sequence>